<dbReference type="EMBL" id="BT080140">
    <property type="protein sequence ID" value="ACO14564.1"/>
    <property type="molecule type" value="mRNA"/>
</dbReference>
<dbReference type="GO" id="GO:0015031">
    <property type="term" value="P:protein transport"/>
    <property type="evidence" value="ECO:0007669"/>
    <property type="project" value="UniProtKB-KW"/>
</dbReference>
<evidence type="ECO:0000256" key="9">
    <source>
        <dbReference type="ARBA" id="ARBA00022989"/>
    </source>
</evidence>
<evidence type="ECO:0000256" key="12">
    <source>
        <dbReference type="SAM" id="MobiDB-lite"/>
    </source>
</evidence>
<dbReference type="GO" id="GO:0006890">
    <property type="term" value="P:retrograde vesicle-mediated transport, Golgi to endoplasmic reticulum"/>
    <property type="evidence" value="ECO:0007669"/>
    <property type="project" value="TreeGrafter"/>
</dbReference>
<dbReference type="AlphaFoldDB" id="C1BZW1"/>
<evidence type="ECO:0000313" key="14">
    <source>
        <dbReference type="EMBL" id="ACO14564.1"/>
    </source>
</evidence>
<dbReference type="GO" id="GO:0031201">
    <property type="term" value="C:SNARE complex"/>
    <property type="evidence" value="ECO:0007669"/>
    <property type="project" value="TreeGrafter"/>
</dbReference>
<evidence type="ECO:0000256" key="7">
    <source>
        <dbReference type="ARBA" id="ARBA00022892"/>
    </source>
</evidence>
<evidence type="ECO:0000256" key="4">
    <source>
        <dbReference type="ARBA" id="ARBA00022448"/>
    </source>
</evidence>
<dbReference type="PANTHER" id="PTHR13050">
    <property type="entry name" value="USE1-LIKE PROTEIN"/>
    <property type="match status" value="1"/>
</dbReference>
<dbReference type="Pfam" id="PF09753">
    <property type="entry name" value="Use1"/>
    <property type="match status" value="1"/>
</dbReference>
<proteinExistence type="evidence at transcript level"/>
<evidence type="ECO:0000256" key="5">
    <source>
        <dbReference type="ARBA" id="ARBA00022692"/>
    </source>
</evidence>
<dbReference type="PANTHER" id="PTHR13050:SF7">
    <property type="entry name" value="VESICLE TRANSPORT PROTEIN USE1"/>
    <property type="match status" value="1"/>
</dbReference>
<protein>
    <recommendedName>
        <fullName evidence="3">Vesicle transport protein USE1</fullName>
    </recommendedName>
    <alternativeName>
        <fullName evidence="11">USE1-like protein</fullName>
    </alternativeName>
</protein>
<evidence type="ECO:0000256" key="1">
    <source>
        <dbReference type="ARBA" id="ARBA00004163"/>
    </source>
</evidence>
<comment type="subcellular location">
    <subcellularLocation>
        <location evidence="1">Endoplasmic reticulum membrane</location>
        <topology evidence="1">Single-pass type IV membrane protein</topology>
    </subcellularLocation>
</comment>
<keyword evidence="5 13" id="KW-0812">Transmembrane</keyword>
<organism evidence="14">
    <name type="scientific">Caligus clemensi</name>
    <name type="common">Sea louse</name>
    <dbReference type="NCBI Taxonomy" id="344056"/>
    <lineage>
        <taxon>Eukaryota</taxon>
        <taxon>Metazoa</taxon>
        <taxon>Ecdysozoa</taxon>
        <taxon>Arthropoda</taxon>
        <taxon>Crustacea</taxon>
        <taxon>Multicrustacea</taxon>
        <taxon>Hexanauplia</taxon>
        <taxon>Copepoda</taxon>
        <taxon>Siphonostomatoida</taxon>
        <taxon>Caligidae</taxon>
        <taxon>Caligus</taxon>
    </lineage>
</organism>
<accession>C1BZW1</accession>
<evidence type="ECO:0000256" key="10">
    <source>
        <dbReference type="ARBA" id="ARBA00023136"/>
    </source>
</evidence>
<evidence type="ECO:0000256" key="6">
    <source>
        <dbReference type="ARBA" id="ARBA00022824"/>
    </source>
</evidence>
<comment type="similarity">
    <text evidence="2">Belongs to the USE1 family.</text>
</comment>
<keyword evidence="9 13" id="KW-1133">Transmembrane helix</keyword>
<evidence type="ECO:0000256" key="3">
    <source>
        <dbReference type="ARBA" id="ARBA00015843"/>
    </source>
</evidence>
<keyword evidence="6" id="KW-0256">Endoplasmic reticulum</keyword>
<keyword evidence="8" id="KW-0653">Protein transport</keyword>
<keyword evidence="4" id="KW-0813">Transport</keyword>
<evidence type="ECO:0000256" key="13">
    <source>
        <dbReference type="SAM" id="Phobius"/>
    </source>
</evidence>
<dbReference type="InterPro" id="IPR019150">
    <property type="entry name" value="Vesicle_transport_protein_Use1"/>
</dbReference>
<name>C1BZW1_CALCM</name>
<keyword evidence="10 13" id="KW-0472">Membrane</keyword>
<feature type="region of interest" description="Disordered" evidence="12">
    <location>
        <begin position="146"/>
        <end position="177"/>
    </location>
</feature>
<dbReference type="GO" id="GO:0005789">
    <property type="term" value="C:endoplasmic reticulum membrane"/>
    <property type="evidence" value="ECO:0007669"/>
    <property type="project" value="UniProtKB-SubCell"/>
</dbReference>
<dbReference type="GO" id="GO:0005484">
    <property type="term" value="F:SNAP receptor activity"/>
    <property type="evidence" value="ECO:0007669"/>
    <property type="project" value="TreeGrafter"/>
</dbReference>
<gene>
    <name evidence="14" type="primary">USE1</name>
</gene>
<keyword evidence="7" id="KW-0931">ER-Golgi transport</keyword>
<dbReference type="CDD" id="cd15860">
    <property type="entry name" value="SNARE_USE1"/>
    <property type="match status" value="1"/>
</dbReference>
<evidence type="ECO:0000256" key="2">
    <source>
        <dbReference type="ARBA" id="ARBA00007891"/>
    </source>
</evidence>
<sequence>MKKPIEKSFHVPENDVQGSLSEDEVRFMKILESSESLVSEGTFSGKFDPRIGPFLRRLEGLLFKIGEESSRYAEFSSKLKSLKTFVDEDQLFHFEYDLPNLHKRGNVATKERAVSRVAISPPIIAPDDSVQKEIFRKTVERYRAQDRKELFEGDSSSNPRRRRKDNEDNSTPQSLIHGQEVAQEEIAEQMLSLTKSLKEQTEAANRIIHRDISSLEGTQRTADENIDKLAVESNRLQGHRSTFNCRCWIWVLMFAVVMTFLKMLVVMKLFKKPT</sequence>
<reference evidence="14" key="1">
    <citation type="submission" date="2009-03" db="EMBL/GenBank/DDBJ databases">
        <title>Caligus clemensi ESTs and full-length cDNAs.</title>
        <authorList>
            <person name="Yasuike M."/>
            <person name="von Schalburg K."/>
            <person name="Cooper G."/>
            <person name="Leong J."/>
            <person name="Jones S.R.M."/>
            <person name="Koop B.F."/>
        </authorList>
    </citation>
    <scope>NUCLEOTIDE SEQUENCE</scope>
    <source>
        <tissue evidence="14">Whole</tissue>
    </source>
</reference>
<evidence type="ECO:0000256" key="11">
    <source>
        <dbReference type="ARBA" id="ARBA00032711"/>
    </source>
</evidence>
<evidence type="ECO:0000256" key="8">
    <source>
        <dbReference type="ARBA" id="ARBA00022927"/>
    </source>
</evidence>
<feature type="transmembrane region" description="Helical" evidence="13">
    <location>
        <begin position="248"/>
        <end position="270"/>
    </location>
</feature>